<accession>A0A2H0RGQ2</accession>
<evidence type="ECO:0000313" key="3">
    <source>
        <dbReference type="EMBL" id="PIR45610.1"/>
    </source>
</evidence>
<name>A0A2H0RGQ2_9BACT</name>
<dbReference type="InterPro" id="IPR005543">
    <property type="entry name" value="PASTA_dom"/>
</dbReference>
<sequence>GGGNPDPDPPDPQPPLNVEDTSHFRMSVKGELLAEKLPVSSMPFPDTLISGNGCGTMPEGLRYWFVPEGNGAPVAFKHGELRYSTIYGGEYTYKFEVEKTEGGQYQVNGNGELLASVVPRLTGVIVAGVFLEYVECGYWGFWWGLWPLGCLPGPGKDAIPEEFGGLIDYSTIYQTSAKSTKLLSQPPWGWLEIIPSENLSYVDVEVEYSIYDDEYDRHVDKKWSGRFSFDNDGDGLANDEERSQGTDPCDSHDPNGEPTTTIVPDVIGQTLNQANNTLADAELLVGDISHAFSNTRPAGQVSGQSPAPGQVVPVGSEVDVTVSLGPEPPDTTIVPSVIGNTLSQAISALAVADLLLGQVSYDYTNTQPAEKIFFQNPVSGTEVPLDTEVDITISLGPEPPDPLSASFISPTDGALFQSGDTGLFKMNIVGGVPPFTIQFLFETGPIPGWQEGGTMSRTPQWSVNLNSTAEPGPTNAHAYGRVTDLTGAQTPVFSVSYTVH</sequence>
<dbReference type="Pfam" id="PF03793">
    <property type="entry name" value="PASTA"/>
    <property type="match status" value="2"/>
</dbReference>
<protein>
    <recommendedName>
        <fullName evidence="2">PASTA domain-containing protein</fullName>
    </recommendedName>
</protein>
<organism evidence="3 4">
    <name type="scientific">Candidatus Vogelbacteria bacterium CG10_big_fil_rev_8_21_14_0_10_50_13</name>
    <dbReference type="NCBI Taxonomy" id="1975044"/>
    <lineage>
        <taxon>Bacteria</taxon>
        <taxon>Candidatus Vogeliibacteriota</taxon>
    </lineage>
</organism>
<feature type="region of interest" description="Disordered" evidence="1">
    <location>
        <begin position="231"/>
        <end position="258"/>
    </location>
</feature>
<evidence type="ECO:0000313" key="4">
    <source>
        <dbReference type="Proteomes" id="UP000230906"/>
    </source>
</evidence>
<dbReference type="CDD" id="cd06577">
    <property type="entry name" value="PASTA_pknB"/>
    <property type="match status" value="2"/>
</dbReference>
<feature type="domain" description="PASTA" evidence="2">
    <location>
        <begin position="328"/>
        <end position="395"/>
    </location>
</feature>
<dbReference type="AlphaFoldDB" id="A0A2H0RGQ2"/>
<gene>
    <name evidence="3" type="ORF">COV09_00460</name>
</gene>
<evidence type="ECO:0000259" key="2">
    <source>
        <dbReference type="PROSITE" id="PS51178"/>
    </source>
</evidence>
<dbReference type="SMART" id="SM00740">
    <property type="entry name" value="PASTA"/>
    <property type="match status" value="2"/>
</dbReference>
<dbReference type="Proteomes" id="UP000230906">
    <property type="component" value="Unassembled WGS sequence"/>
</dbReference>
<dbReference type="Gene3D" id="3.30.10.20">
    <property type="match status" value="2"/>
</dbReference>
<reference evidence="3 4" key="1">
    <citation type="submission" date="2017-09" db="EMBL/GenBank/DDBJ databases">
        <title>Depth-based differentiation of microbial function through sediment-hosted aquifers and enrichment of novel symbionts in the deep terrestrial subsurface.</title>
        <authorList>
            <person name="Probst A.J."/>
            <person name="Ladd B."/>
            <person name="Jarett J.K."/>
            <person name="Geller-Mcgrath D.E."/>
            <person name="Sieber C.M."/>
            <person name="Emerson J.B."/>
            <person name="Anantharaman K."/>
            <person name="Thomas B.C."/>
            <person name="Malmstrom R."/>
            <person name="Stieglmeier M."/>
            <person name="Klingl A."/>
            <person name="Woyke T."/>
            <person name="Ryan C.M."/>
            <person name="Banfield J.F."/>
        </authorList>
    </citation>
    <scope>NUCLEOTIDE SEQUENCE [LARGE SCALE GENOMIC DNA]</scope>
    <source>
        <strain evidence="3">CG10_big_fil_rev_8_21_14_0_10_50_13</strain>
    </source>
</reference>
<feature type="compositionally biased region" description="Basic and acidic residues" evidence="1">
    <location>
        <begin position="239"/>
        <end position="255"/>
    </location>
</feature>
<dbReference type="EMBL" id="PCYJ01000009">
    <property type="protein sequence ID" value="PIR45610.1"/>
    <property type="molecule type" value="Genomic_DNA"/>
</dbReference>
<proteinExistence type="predicted"/>
<evidence type="ECO:0000256" key="1">
    <source>
        <dbReference type="SAM" id="MobiDB-lite"/>
    </source>
</evidence>
<dbReference type="PROSITE" id="PS51178">
    <property type="entry name" value="PASTA"/>
    <property type="match status" value="2"/>
</dbReference>
<feature type="non-terminal residue" evidence="3">
    <location>
        <position position="1"/>
    </location>
</feature>
<feature type="region of interest" description="Disordered" evidence="1">
    <location>
        <begin position="1"/>
        <end position="20"/>
    </location>
</feature>
<feature type="domain" description="PASTA" evidence="2">
    <location>
        <begin position="257"/>
        <end position="324"/>
    </location>
</feature>
<comment type="caution">
    <text evidence="3">The sequence shown here is derived from an EMBL/GenBank/DDBJ whole genome shotgun (WGS) entry which is preliminary data.</text>
</comment>
<feature type="compositionally biased region" description="Pro residues" evidence="1">
    <location>
        <begin position="1"/>
        <end position="15"/>
    </location>
</feature>